<dbReference type="CDD" id="cd05233">
    <property type="entry name" value="SDR_c"/>
    <property type="match status" value="1"/>
</dbReference>
<dbReference type="AlphaFoldDB" id="A0A6H0Y3P0"/>
<dbReference type="PANTHER" id="PTHR43618:SF18">
    <property type="entry name" value="SHORT CHAIN DEHYDROGENASE_REDUCTASE FAMILY (AFU_ORTHOLOGUE AFUA_5G12480)"/>
    <property type="match status" value="1"/>
</dbReference>
<evidence type="ECO:0000313" key="5">
    <source>
        <dbReference type="Proteomes" id="UP000503462"/>
    </source>
</evidence>
<accession>A0A6H0Y3P0</accession>
<evidence type="ECO:0000256" key="2">
    <source>
        <dbReference type="ARBA" id="ARBA00022857"/>
    </source>
</evidence>
<keyword evidence="2" id="KW-0521">NADP</keyword>
<dbReference type="SUPFAM" id="SSF51735">
    <property type="entry name" value="NAD(P)-binding Rossmann-fold domains"/>
    <property type="match status" value="1"/>
</dbReference>
<dbReference type="InterPro" id="IPR036291">
    <property type="entry name" value="NAD(P)-bd_dom_sf"/>
</dbReference>
<comment type="similarity">
    <text evidence="1">Belongs to the short-chain dehydrogenases/reductases (SDR) family.</text>
</comment>
<evidence type="ECO:0000256" key="3">
    <source>
        <dbReference type="ARBA" id="ARBA00023002"/>
    </source>
</evidence>
<dbReference type="Gene3D" id="3.40.50.720">
    <property type="entry name" value="NAD(P)-binding Rossmann-like Domain"/>
    <property type="match status" value="1"/>
</dbReference>
<dbReference type="Proteomes" id="UP000503462">
    <property type="component" value="Chromosome 5"/>
</dbReference>
<dbReference type="EMBL" id="CP051143">
    <property type="protein sequence ID" value="QIX01545.1"/>
    <property type="molecule type" value="Genomic_DNA"/>
</dbReference>
<evidence type="ECO:0000313" key="4">
    <source>
        <dbReference type="EMBL" id="QIX01545.1"/>
    </source>
</evidence>
<proteinExistence type="inferred from homology"/>
<dbReference type="PANTHER" id="PTHR43618">
    <property type="entry name" value="7-ALPHA-HYDROXYSTEROID DEHYDROGENASE"/>
    <property type="match status" value="1"/>
</dbReference>
<keyword evidence="3" id="KW-0560">Oxidoreductase</keyword>
<dbReference type="InterPro" id="IPR052178">
    <property type="entry name" value="Sec_Metab_Biosynth_SDR"/>
</dbReference>
<name>A0A6H0Y3P0_9PEZI</name>
<protein>
    <submittedName>
        <fullName evidence="4">Uncharacterized protein</fullName>
    </submittedName>
</protein>
<dbReference type="OrthoDB" id="2898618at2759"/>
<dbReference type="InterPro" id="IPR002347">
    <property type="entry name" value="SDR_fam"/>
</dbReference>
<keyword evidence="5" id="KW-1185">Reference proteome</keyword>
<dbReference type="GO" id="GO:0016491">
    <property type="term" value="F:oxidoreductase activity"/>
    <property type="evidence" value="ECO:0007669"/>
    <property type="project" value="UniProtKB-KW"/>
</dbReference>
<evidence type="ECO:0000256" key="1">
    <source>
        <dbReference type="ARBA" id="ARBA00006484"/>
    </source>
</evidence>
<gene>
    <name evidence="4" type="ORF">AMS68_007062</name>
</gene>
<sequence>MSAAKLFSVEGMVVVITGGATGIGLMMTKAFAFNGAAKVYIVGRRKEKLDEAAKLSPNIVPVVGDVTSKQSLIDLAAQVKKEVGYVNMLICNSGTMPPGISVKPNEVPLEEYAKAALELSFEDYTLAFATNSTSIVFTTFAFLELLAAGNKKGNCAGRKSQILVTSSIAGYLRNPGSNLAYSASKAAATHQVKHLAGTLASYDIRVNALAPGLFPSDLAAGLINAAAAKGKDPTQEGSLPRTTVPAQRTGAEDDMIGTVLYLASPAAAYVNGNITVIDGGRLAQIPSTY</sequence>
<dbReference type="Pfam" id="PF00106">
    <property type="entry name" value="adh_short"/>
    <property type="match status" value="1"/>
</dbReference>
<reference evidence="4 5" key="1">
    <citation type="journal article" date="2016" name="Sci. Rep.">
        <title>Peltaster fructicola genome reveals evolution from an invasive phytopathogen to an ectophytic parasite.</title>
        <authorList>
            <person name="Xu C."/>
            <person name="Chen H."/>
            <person name="Gleason M.L."/>
            <person name="Xu J.R."/>
            <person name="Liu H."/>
            <person name="Zhang R."/>
            <person name="Sun G."/>
        </authorList>
    </citation>
    <scope>NUCLEOTIDE SEQUENCE [LARGE SCALE GENOMIC DNA]</scope>
    <source>
        <strain evidence="4 5">LNHT1506</strain>
    </source>
</reference>
<organism evidence="4 5">
    <name type="scientific">Peltaster fructicola</name>
    <dbReference type="NCBI Taxonomy" id="286661"/>
    <lineage>
        <taxon>Eukaryota</taxon>
        <taxon>Fungi</taxon>
        <taxon>Dikarya</taxon>
        <taxon>Ascomycota</taxon>
        <taxon>Pezizomycotina</taxon>
        <taxon>Dothideomycetes</taxon>
        <taxon>Dothideomycetes incertae sedis</taxon>
        <taxon>Peltaster</taxon>
    </lineage>
</organism>
<dbReference type="PRINTS" id="PR00081">
    <property type="entry name" value="GDHRDH"/>
</dbReference>